<organism evidence="2 3">
    <name type="scientific">Dactylonectria macrodidyma</name>
    <dbReference type="NCBI Taxonomy" id="307937"/>
    <lineage>
        <taxon>Eukaryota</taxon>
        <taxon>Fungi</taxon>
        <taxon>Dikarya</taxon>
        <taxon>Ascomycota</taxon>
        <taxon>Pezizomycotina</taxon>
        <taxon>Sordariomycetes</taxon>
        <taxon>Hypocreomycetidae</taxon>
        <taxon>Hypocreales</taxon>
        <taxon>Nectriaceae</taxon>
        <taxon>Dactylonectria</taxon>
    </lineage>
</organism>
<dbReference type="Proteomes" id="UP000738349">
    <property type="component" value="Unassembled WGS sequence"/>
</dbReference>
<name>A0A9P9J0E5_9HYPO</name>
<gene>
    <name evidence="2" type="ORF">EDB81DRAFT_900910</name>
</gene>
<evidence type="ECO:0000313" key="2">
    <source>
        <dbReference type="EMBL" id="KAH7137585.1"/>
    </source>
</evidence>
<evidence type="ECO:0000313" key="3">
    <source>
        <dbReference type="Proteomes" id="UP000738349"/>
    </source>
</evidence>
<evidence type="ECO:0000256" key="1">
    <source>
        <dbReference type="SAM" id="MobiDB-lite"/>
    </source>
</evidence>
<proteinExistence type="predicted"/>
<protein>
    <submittedName>
        <fullName evidence="2">Uncharacterized protein</fullName>
    </submittedName>
</protein>
<comment type="caution">
    <text evidence="2">The sequence shown here is derived from an EMBL/GenBank/DDBJ whole genome shotgun (WGS) entry which is preliminary data.</text>
</comment>
<dbReference type="EMBL" id="JAGMUV010000012">
    <property type="protein sequence ID" value="KAH7137585.1"/>
    <property type="molecule type" value="Genomic_DNA"/>
</dbReference>
<feature type="region of interest" description="Disordered" evidence="1">
    <location>
        <begin position="159"/>
        <end position="178"/>
    </location>
</feature>
<dbReference type="OrthoDB" id="5110566at2759"/>
<feature type="region of interest" description="Disordered" evidence="1">
    <location>
        <begin position="482"/>
        <end position="541"/>
    </location>
</feature>
<accession>A0A9P9J0E5</accession>
<reference evidence="2" key="1">
    <citation type="journal article" date="2021" name="Nat. Commun.">
        <title>Genetic determinants of endophytism in the Arabidopsis root mycobiome.</title>
        <authorList>
            <person name="Mesny F."/>
            <person name="Miyauchi S."/>
            <person name="Thiergart T."/>
            <person name="Pickel B."/>
            <person name="Atanasova L."/>
            <person name="Karlsson M."/>
            <person name="Huettel B."/>
            <person name="Barry K.W."/>
            <person name="Haridas S."/>
            <person name="Chen C."/>
            <person name="Bauer D."/>
            <person name="Andreopoulos W."/>
            <person name="Pangilinan J."/>
            <person name="LaButti K."/>
            <person name="Riley R."/>
            <person name="Lipzen A."/>
            <person name="Clum A."/>
            <person name="Drula E."/>
            <person name="Henrissat B."/>
            <person name="Kohler A."/>
            <person name="Grigoriev I.V."/>
            <person name="Martin F.M."/>
            <person name="Hacquard S."/>
        </authorList>
    </citation>
    <scope>NUCLEOTIDE SEQUENCE</scope>
    <source>
        <strain evidence="2">MPI-CAGE-AT-0147</strain>
    </source>
</reference>
<sequence>MDSFPFSMNGSLQTQIKDDMPCLNHSLLASQLGLLSCSQRREQAWMAGFSAGFDHGYRKGTDARTQVSGDGFTAASEMQPVGLGHYSNIEPDDIALSQWPILETAQHIPPDLAMFIPVESTAGSFEMSNFGFGGDMSLRDSKKPPLALDAEPIYQNSPATSTSINLSPHRSPPYASGSSNVEALYLADKAASYGLPPDEKNAAHPDQNYPLAVLAQSEERASKVPSPPLGAQIMEEPIPSSVDINTTETTTATNNLELADCAPKIYPVPDSAPICSSVNETPTASPISNSWSTGSLATTDGLASFADSAIGSGSTDASSAATSVSSGSPRGCLSFAAFHIRSGLSDASSATTPILHDSPSASSTPSPSGLCLGPIIQAESTCLDVVESCREEDDGVALPDGTAPPDSPNSSTAMCTLNDISRKMVLSFQLENDASNDSSAYNNPNDVNDTWESSPELHLACDTTLTRPPIIDVNGDDSWAEIESEESKNEEFADLEKPQGRRKRRSQQPLFNYSPKRARQATPGTTPEATSENGRFNLKSISLQNQKDRKKQEIHWSPRRCRWLDQATRKEIEGNSLIEECFLLSVEIQIRLDWPLMTLTRQNGGWEGSNAQGDCRLQVKNGDIEDAIRQSSGKVKGIYTGIPL</sequence>
<feature type="compositionally biased region" description="Basic and acidic residues" evidence="1">
    <location>
        <begin position="485"/>
        <end position="499"/>
    </location>
</feature>
<dbReference type="AlphaFoldDB" id="A0A9P9J0E5"/>
<feature type="compositionally biased region" description="Polar residues" evidence="1">
    <location>
        <begin position="159"/>
        <end position="168"/>
    </location>
</feature>
<feature type="compositionally biased region" description="Polar residues" evidence="1">
    <location>
        <begin position="522"/>
        <end position="541"/>
    </location>
</feature>
<keyword evidence="3" id="KW-1185">Reference proteome</keyword>